<gene>
    <name evidence="4" type="primary">LOC100207741</name>
</gene>
<keyword evidence="1" id="KW-0812">Transmembrane</keyword>
<sequence>MYVFVILVFGILNCNAFDISRSKKDGKFLNIFVNPESSCWYAGCWKLNGLCRGARDCCFCKCLDRKVFYSNKLGCLLVKNVKLELQKIGKDCSFFDKSISIKYVPIYELDTDLHSVEIAHDGGLNLDRCSAGVINLYDYHEHIKVYKRNECQKLLSTRYKNKKLYLDWHSNSSDWNGMKGQLMSVQINCDFQSNSSCFLFQVQGNYSDGNEIVEPTEVLNCTEVLTMKTTSETNIQSLSAANTSLSTSHETSKITNSLTSIIVGSAVCVVLLLILIALFVVCWRKRKSMKNMKIESRSKLIIQQSGVRYEEDPSISKKKKKKRATIPSMSIKAITKNECDYECIETESNVSLKQYNTLEKNTIFYHQEDSKSITGTLSKRPLPDRPLEASNPYYAPSVSNIEAMYLSSTEPIVKRPTSCTSQLTRNDLNSIYASADTLNEYDIVPTSTPHKTDAHSLNVCKEGPIYENTLSSTTECEKEPVYDTPNRLINNKCDKNPLYPLYSSISDIKNANESLYKDDVKI</sequence>
<name>A0ABM4C603_HYDVU</name>
<evidence type="ECO:0000256" key="1">
    <source>
        <dbReference type="SAM" id="Phobius"/>
    </source>
</evidence>
<dbReference type="Proteomes" id="UP001652625">
    <property type="component" value="Chromosome 07"/>
</dbReference>
<protein>
    <submittedName>
        <fullName evidence="4">Uncharacterized protein LOC100207741 isoform X3</fullName>
    </submittedName>
</protein>
<evidence type="ECO:0000256" key="2">
    <source>
        <dbReference type="SAM" id="SignalP"/>
    </source>
</evidence>
<keyword evidence="3" id="KW-1185">Reference proteome</keyword>
<keyword evidence="1" id="KW-1133">Transmembrane helix</keyword>
<feature type="chain" id="PRO_5045940222" evidence="2">
    <location>
        <begin position="17"/>
        <end position="522"/>
    </location>
</feature>
<reference evidence="4" key="1">
    <citation type="submission" date="2025-08" db="UniProtKB">
        <authorList>
            <consortium name="RefSeq"/>
        </authorList>
    </citation>
    <scope>IDENTIFICATION</scope>
</reference>
<accession>A0ABM4C603</accession>
<evidence type="ECO:0000313" key="3">
    <source>
        <dbReference type="Proteomes" id="UP001652625"/>
    </source>
</evidence>
<dbReference type="RefSeq" id="XP_065656997.1">
    <property type="nucleotide sequence ID" value="XM_065800925.1"/>
</dbReference>
<dbReference type="GeneID" id="100207741"/>
<feature type="signal peptide" evidence="2">
    <location>
        <begin position="1"/>
        <end position="16"/>
    </location>
</feature>
<proteinExistence type="predicted"/>
<feature type="transmembrane region" description="Helical" evidence="1">
    <location>
        <begin position="261"/>
        <end position="283"/>
    </location>
</feature>
<evidence type="ECO:0000313" key="4">
    <source>
        <dbReference type="RefSeq" id="XP_065656997.1"/>
    </source>
</evidence>
<organism evidence="3 4">
    <name type="scientific">Hydra vulgaris</name>
    <name type="common">Hydra</name>
    <name type="synonym">Hydra attenuata</name>
    <dbReference type="NCBI Taxonomy" id="6087"/>
    <lineage>
        <taxon>Eukaryota</taxon>
        <taxon>Metazoa</taxon>
        <taxon>Cnidaria</taxon>
        <taxon>Hydrozoa</taxon>
        <taxon>Hydroidolina</taxon>
        <taxon>Anthoathecata</taxon>
        <taxon>Aplanulata</taxon>
        <taxon>Hydridae</taxon>
        <taxon>Hydra</taxon>
    </lineage>
</organism>
<keyword evidence="1" id="KW-0472">Membrane</keyword>
<keyword evidence="2" id="KW-0732">Signal</keyword>